<name>A0A382RLF0_9ZZZZ</name>
<evidence type="ECO:0000313" key="1">
    <source>
        <dbReference type="EMBL" id="SVC97421.1"/>
    </source>
</evidence>
<dbReference type="AlphaFoldDB" id="A0A382RLF0"/>
<proteinExistence type="predicted"/>
<dbReference type="EMBL" id="UINC01121928">
    <property type="protein sequence ID" value="SVC97421.1"/>
    <property type="molecule type" value="Genomic_DNA"/>
</dbReference>
<gene>
    <name evidence="1" type="ORF">METZ01_LOCUS350275</name>
</gene>
<accession>A0A382RLF0</accession>
<sequence>MNRYISASILFVFSLLLSSDFNGSEIPVQENGRIKPLDTFARNQLLSMYTKGTLKKDALPSDIDKSKMSAVDWLYDIALHPE</sequence>
<feature type="non-terminal residue" evidence="1">
    <location>
        <position position="82"/>
    </location>
</feature>
<organism evidence="1">
    <name type="scientific">marine metagenome</name>
    <dbReference type="NCBI Taxonomy" id="408172"/>
    <lineage>
        <taxon>unclassified sequences</taxon>
        <taxon>metagenomes</taxon>
        <taxon>ecological metagenomes</taxon>
    </lineage>
</organism>
<reference evidence="1" key="1">
    <citation type="submission" date="2018-05" db="EMBL/GenBank/DDBJ databases">
        <authorList>
            <person name="Lanie J.A."/>
            <person name="Ng W.-L."/>
            <person name="Kazmierczak K.M."/>
            <person name="Andrzejewski T.M."/>
            <person name="Davidsen T.M."/>
            <person name="Wayne K.J."/>
            <person name="Tettelin H."/>
            <person name="Glass J.I."/>
            <person name="Rusch D."/>
            <person name="Podicherti R."/>
            <person name="Tsui H.-C.T."/>
            <person name="Winkler M.E."/>
        </authorList>
    </citation>
    <scope>NUCLEOTIDE SEQUENCE</scope>
</reference>
<protein>
    <submittedName>
        <fullName evidence="1">Uncharacterized protein</fullName>
    </submittedName>
</protein>